<reference evidence="2 3" key="1">
    <citation type="journal article" date="2015" name="Proc. Natl. Acad. Sci. U.S.A.">
        <title>Cultivation of a human-associated TM7 phylotype reveals a reduced genome and epibiotic parasitic lifestyle.</title>
        <authorList>
            <person name="He X."/>
            <person name="McLean J.S."/>
            <person name="Edlund A."/>
            <person name="Yooseph S."/>
            <person name="Hall A.P."/>
            <person name="Liu S.Y."/>
            <person name="Dorrestein P.C."/>
            <person name="Esquenazi E."/>
            <person name="Hunter R.C."/>
            <person name="Cheng G."/>
            <person name="Nelson K.E."/>
            <person name="Lux R."/>
            <person name="Shi W."/>
        </authorList>
    </citation>
    <scope>NUCLEOTIDE SEQUENCE [LARGE SCALE GENOMIC DNA]</scope>
    <source>
        <strain evidence="2 3">TM7x</strain>
    </source>
</reference>
<dbReference type="Proteomes" id="UP000030902">
    <property type="component" value="Chromosome"/>
</dbReference>
<evidence type="ECO:0000313" key="3">
    <source>
        <dbReference type="Proteomes" id="UP000030902"/>
    </source>
</evidence>
<organism evidence="2 3">
    <name type="scientific">Candidatus Nanosynbacter lyticus</name>
    <dbReference type="NCBI Taxonomy" id="2093824"/>
    <lineage>
        <taxon>Bacteria</taxon>
        <taxon>Candidatus Saccharimonadota</taxon>
        <taxon>Candidatus Saccharimonadia</taxon>
        <taxon>Candidatus Nanosynbacterales</taxon>
        <taxon>Candidatus Nanosynbacteraceae</taxon>
        <taxon>Candidatus Nanosynbacter</taxon>
    </lineage>
</organism>
<evidence type="ECO:0000256" key="1">
    <source>
        <dbReference type="SAM" id="MobiDB-lite"/>
    </source>
</evidence>
<feature type="region of interest" description="Disordered" evidence="1">
    <location>
        <begin position="1"/>
        <end position="63"/>
    </location>
</feature>
<feature type="compositionally biased region" description="Acidic residues" evidence="1">
    <location>
        <begin position="37"/>
        <end position="49"/>
    </location>
</feature>
<sequence length="439" mass="48229">MRKENHHKMSEQQSTKLNPEGLTPYEQAMRDKYLGNEYDEGEYGDDERSEVEPENKANTEKTEMSIDEYEAATALKLARERFAKASIAVESHFFKKYFGGKSRQAELEAATEQLKQSELEYMRIKFADEIEAAKQDADKQAELAAEIAQAAFANMQETSKRKSDRYDEVLDGRNKFQKVAAKAGEWFTKGGKVSQWLKLGGAGFAVGTVASVLGGWPITTATLVATKLAVAGAVKQNILEERRGENRMADDRPDYLDSSFVKDMADKEADYVMNRAVDMSVDELKDVSMERQEDLRQRIGSGLAKYAVGFGLGGLAGNWLSSTYATGNSVPQSGSEAVDANSTGDSVPQSGSGAVDTGVSTPEAPNVPEINFDSYDYPWDWAAEKFGDANAMDQLHNLADKAMANGHAVRWYNTGGIEYLEVDGSSATAHVLDVLSRYV</sequence>
<dbReference type="KEGG" id="sox:TM7x_00705"/>
<dbReference type="EMBL" id="CP007496">
    <property type="protein sequence ID" value="AJA06724.1"/>
    <property type="molecule type" value="Genomic_DNA"/>
</dbReference>
<accession>A0A6S4GU00</accession>
<keyword evidence="3" id="KW-1185">Reference proteome</keyword>
<feature type="compositionally biased region" description="Basic and acidic residues" evidence="1">
    <location>
        <begin position="50"/>
        <end position="63"/>
    </location>
</feature>
<feature type="compositionally biased region" description="Polar residues" evidence="1">
    <location>
        <begin position="327"/>
        <end position="352"/>
    </location>
</feature>
<dbReference type="AlphaFoldDB" id="A0A6S4GU00"/>
<proteinExistence type="predicted"/>
<feature type="compositionally biased region" description="Basic and acidic residues" evidence="1">
    <location>
        <begin position="1"/>
        <end position="10"/>
    </location>
</feature>
<name>A0A6S4GU00_9BACT</name>
<evidence type="ECO:0000313" key="2">
    <source>
        <dbReference type="EMBL" id="AJA06724.1"/>
    </source>
</evidence>
<feature type="region of interest" description="Disordered" evidence="1">
    <location>
        <begin position="327"/>
        <end position="367"/>
    </location>
</feature>
<protein>
    <submittedName>
        <fullName evidence="2">Uncharacterized protein</fullName>
    </submittedName>
</protein>
<gene>
    <name evidence="2" type="ORF">TM7x_00705</name>
</gene>